<evidence type="ECO:0000256" key="1">
    <source>
        <dbReference type="ARBA" id="ARBA00009437"/>
    </source>
</evidence>
<organism evidence="6 7">
    <name type="scientific">Ruixingdingia sedimenti</name>
    <dbReference type="NCBI Taxonomy" id="3073604"/>
    <lineage>
        <taxon>Bacteria</taxon>
        <taxon>Pseudomonadati</taxon>
        <taxon>Pseudomonadota</taxon>
        <taxon>Alphaproteobacteria</taxon>
        <taxon>Rhodobacterales</taxon>
        <taxon>Paracoccaceae</taxon>
        <taxon>Ruixingdingia</taxon>
    </lineage>
</organism>
<dbReference type="InterPro" id="IPR050950">
    <property type="entry name" value="HTH-type_LysR_regulators"/>
</dbReference>
<protein>
    <submittedName>
        <fullName evidence="6">LysR family transcriptional regulator</fullName>
    </submittedName>
</protein>
<dbReference type="PANTHER" id="PTHR30419">
    <property type="entry name" value="HTH-TYPE TRANSCRIPTIONAL REGULATOR YBHD"/>
    <property type="match status" value="1"/>
</dbReference>
<evidence type="ECO:0000256" key="2">
    <source>
        <dbReference type="ARBA" id="ARBA00023015"/>
    </source>
</evidence>
<gene>
    <name evidence="6" type="ORF">RGD00_18605</name>
</gene>
<dbReference type="Pfam" id="PF00126">
    <property type="entry name" value="HTH_1"/>
    <property type="match status" value="1"/>
</dbReference>
<keyword evidence="2" id="KW-0805">Transcription regulation</keyword>
<dbReference type="Gene3D" id="3.40.190.290">
    <property type="match status" value="1"/>
</dbReference>
<name>A0ABU1FCN2_9RHOB</name>
<keyword evidence="7" id="KW-1185">Reference proteome</keyword>
<sequence>MDWTHKIRLRHLEVLLSLARTQNLTRTATELNTHQPGLSKMLRDVETDMGVDLFDRRARGLALNDNGRIALAHVRRIKAALDAFRDEMAVVAQRGSGLLSIGIAGASSIDALPSAVLSLTRQMPDAHIRITEGPPDTLRPRLVDGELDIMVGQSGLAFDPAQDIREEPLFRDRICLCVRWSHPLATREALTWEEVTAYPLAVWAAGTPIRRALDDALAQAGWTLPPTYLESNSASVNVNLLVNSDMVGFSMQRGAESYRAYRMLQILPLDLGSTGAVSMYWRGADGGRRLVELALAGLRRMAAR</sequence>
<keyword evidence="3" id="KW-0238">DNA-binding</keyword>
<evidence type="ECO:0000256" key="4">
    <source>
        <dbReference type="ARBA" id="ARBA00023163"/>
    </source>
</evidence>
<dbReference type="InterPro" id="IPR005119">
    <property type="entry name" value="LysR_subst-bd"/>
</dbReference>
<reference evidence="6 7" key="1">
    <citation type="submission" date="2023-09" db="EMBL/GenBank/DDBJ databases">
        <title>Xinfangfangia sedmenti sp. nov., isolated the sedment.</title>
        <authorList>
            <person name="Xu L."/>
        </authorList>
    </citation>
    <scope>NUCLEOTIDE SEQUENCE [LARGE SCALE GENOMIC DNA]</scope>
    <source>
        <strain evidence="6 7">LG-4</strain>
    </source>
</reference>
<dbReference type="Proteomes" id="UP001247754">
    <property type="component" value="Unassembled WGS sequence"/>
</dbReference>
<dbReference type="InterPro" id="IPR000847">
    <property type="entry name" value="LysR_HTH_N"/>
</dbReference>
<feature type="domain" description="HTH lysR-type" evidence="5">
    <location>
        <begin position="7"/>
        <end position="64"/>
    </location>
</feature>
<dbReference type="PROSITE" id="PS50931">
    <property type="entry name" value="HTH_LYSR"/>
    <property type="match status" value="1"/>
</dbReference>
<keyword evidence="4" id="KW-0804">Transcription</keyword>
<dbReference type="EMBL" id="JAVKPH010000030">
    <property type="protein sequence ID" value="MDR5654625.1"/>
    <property type="molecule type" value="Genomic_DNA"/>
</dbReference>
<dbReference type="PANTHER" id="PTHR30419:SF8">
    <property type="entry name" value="NITROGEN ASSIMILATION TRANSCRIPTIONAL ACTIVATOR-RELATED"/>
    <property type="match status" value="1"/>
</dbReference>
<comment type="similarity">
    <text evidence="1">Belongs to the LysR transcriptional regulatory family.</text>
</comment>
<dbReference type="Gene3D" id="1.10.10.10">
    <property type="entry name" value="Winged helix-like DNA-binding domain superfamily/Winged helix DNA-binding domain"/>
    <property type="match status" value="1"/>
</dbReference>
<accession>A0ABU1FCN2</accession>
<dbReference type="SUPFAM" id="SSF53850">
    <property type="entry name" value="Periplasmic binding protein-like II"/>
    <property type="match status" value="1"/>
</dbReference>
<dbReference type="PRINTS" id="PR00039">
    <property type="entry name" value="HTHLYSR"/>
</dbReference>
<dbReference type="InterPro" id="IPR036390">
    <property type="entry name" value="WH_DNA-bd_sf"/>
</dbReference>
<evidence type="ECO:0000313" key="6">
    <source>
        <dbReference type="EMBL" id="MDR5654625.1"/>
    </source>
</evidence>
<evidence type="ECO:0000313" key="7">
    <source>
        <dbReference type="Proteomes" id="UP001247754"/>
    </source>
</evidence>
<dbReference type="SUPFAM" id="SSF46785">
    <property type="entry name" value="Winged helix' DNA-binding domain"/>
    <property type="match status" value="1"/>
</dbReference>
<evidence type="ECO:0000256" key="3">
    <source>
        <dbReference type="ARBA" id="ARBA00023125"/>
    </source>
</evidence>
<dbReference type="InterPro" id="IPR036388">
    <property type="entry name" value="WH-like_DNA-bd_sf"/>
</dbReference>
<comment type="caution">
    <text evidence="6">The sequence shown here is derived from an EMBL/GenBank/DDBJ whole genome shotgun (WGS) entry which is preliminary data.</text>
</comment>
<dbReference type="Pfam" id="PF03466">
    <property type="entry name" value="LysR_substrate"/>
    <property type="match status" value="1"/>
</dbReference>
<dbReference type="RefSeq" id="WP_310458782.1">
    <property type="nucleotide sequence ID" value="NZ_JAVKPH010000030.1"/>
</dbReference>
<proteinExistence type="inferred from homology"/>
<evidence type="ECO:0000259" key="5">
    <source>
        <dbReference type="PROSITE" id="PS50931"/>
    </source>
</evidence>